<name>A0A1V9YA53_ACHHY</name>
<evidence type="ECO:0000313" key="1">
    <source>
        <dbReference type="EMBL" id="OQR82620.1"/>
    </source>
</evidence>
<accession>A0A1V9YA53</accession>
<dbReference type="AlphaFoldDB" id="A0A1V9YA53"/>
<gene>
    <name evidence="1" type="ORF">ACHHYP_15692</name>
</gene>
<dbReference type="OrthoDB" id="72557at2759"/>
<keyword evidence="2" id="KW-1185">Reference proteome</keyword>
<reference evidence="1 2" key="1">
    <citation type="journal article" date="2014" name="Genome Biol. Evol.">
        <title>The secreted proteins of Achlya hypogyna and Thraustotheca clavata identify the ancestral oomycete secretome and reveal gene acquisitions by horizontal gene transfer.</title>
        <authorList>
            <person name="Misner I."/>
            <person name="Blouin N."/>
            <person name="Leonard G."/>
            <person name="Richards T.A."/>
            <person name="Lane C.E."/>
        </authorList>
    </citation>
    <scope>NUCLEOTIDE SEQUENCE [LARGE SCALE GENOMIC DNA]</scope>
    <source>
        <strain evidence="1 2">ATCC 48635</strain>
    </source>
</reference>
<sequence>MRFKAQLVVELDGGLKHSARTYDLLVDDALVVFKGASFIRSFLKPEKVVVGKRVLRVSQGTRYFLCRFPDPTAFTACVNALRARGLVIINLCDLLQQDSKKLASLNYCRQYFATGRVPSASAKVQASLNSIIFRSGAL</sequence>
<evidence type="ECO:0000313" key="2">
    <source>
        <dbReference type="Proteomes" id="UP000243579"/>
    </source>
</evidence>
<dbReference type="EMBL" id="JNBR01002429">
    <property type="protein sequence ID" value="OQR82620.1"/>
    <property type="molecule type" value="Genomic_DNA"/>
</dbReference>
<organism evidence="1 2">
    <name type="scientific">Achlya hypogyna</name>
    <name type="common">Oomycete</name>
    <name type="synonym">Protoachlya hypogyna</name>
    <dbReference type="NCBI Taxonomy" id="1202772"/>
    <lineage>
        <taxon>Eukaryota</taxon>
        <taxon>Sar</taxon>
        <taxon>Stramenopiles</taxon>
        <taxon>Oomycota</taxon>
        <taxon>Saprolegniomycetes</taxon>
        <taxon>Saprolegniales</taxon>
        <taxon>Achlyaceae</taxon>
        <taxon>Achlya</taxon>
    </lineage>
</organism>
<dbReference type="Proteomes" id="UP000243579">
    <property type="component" value="Unassembled WGS sequence"/>
</dbReference>
<comment type="caution">
    <text evidence="1">The sequence shown here is derived from an EMBL/GenBank/DDBJ whole genome shotgun (WGS) entry which is preliminary data.</text>
</comment>
<proteinExistence type="predicted"/>
<protein>
    <submittedName>
        <fullName evidence="1">Uncharacterized protein</fullName>
    </submittedName>
</protein>